<dbReference type="AlphaFoldDB" id="A0AAU9CIM4"/>
<dbReference type="Proteomes" id="UP001348817">
    <property type="component" value="Chromosome"/>
</dbReference>
<reference evidence="6 7" key="1">
    <citation type="submission" date="2021-12" db="EMBL/GenBank/DDBJ databases">
        <title>Genome sequencing of bacteria with rrn-lacking chromosome and rrn-plasmid.</title>
        <authorList>
            <person name="Anda M."/>
            <person name="Iwasaki W."/>
        </authorList>
    </citation>
    <scope>NUCLEOTIDE SEQUENCE [LARGE SCALE GENOMIC DNA]</scope>
    <source>
        <strain evidence="6 7">DSM 100852</strain>
    </source>
</reference>
<dbReference type="InterPro" id="IPR027417">
    <property type="entry name" value="P-loop_NTPase"/>
</dbReference>
<evidence type="ECO:0000259" key="5">
    <source>
        <dbReference type="PROSITE" id="PS50893"/>
    </source>
</evidence>
<dbReference type="SUPFAM" id="SSF52540">
    <property type="entry name" value="P-loop containing nucleoside triphosphate hydrolases"/>
    <property type="match status" value="1"/>
</dbReference>
<keyword evidence="7" id="KW-1185">Reference proteome</keyword>
<dbReference type="CDD" id="cd03230">
    <property type="entry name" value="ABC_DR_subfamily_A"/>
    <property type="match status" value="1"/>
</dbReference>
<keyword evidence="2" id="KW-0813">Transport</keyword>
<dbReference type="RefSeq" id="WP_338391512.1">
    <property type="nucleotide sequence ID" value="NZ_AP025314.1"/>
</dbReference>
<comment type="similarity">
    <text evidence="1">Belongs to the ABC transporter superfamily.</text>
</comment>
<evidence type="ECO:0000313" key="6">
    <source>
        <dbReference type="EMBL" id="BDD09928.1"/>
    </source>
</evidence>
<dbReference type="Pfam" id="PF13732">
    <property type="entry name" value="DrrA1-3_C"/>
    <property type="match status" value="1"/>
</dbReference>
<evidence type="ECO:0000256" key="4">
    <source>
        <dbReference type="ARBA" id="ARBA00022840"/>
    </source>
</evidence>
<evidence type="ECO:0000256" key="3">
    <source>
        <dbReference type="ARBA" id="ARBA00022741"/>
    </source>
</evidence>
<accession>A0AAU9CIM4</accession>
<gene>
    <name evidence="6" type="primary">gldA</name>
    <name evidence="6" type="ORF">FUAX_23600</name>
</gene>
<dbReference type="PROSITE" id="PS50893">
    <property type="entry name" value="ABC_TRANSPORTER_2"/>
    <property type="match status" value="1"/>
</dbReference>
<dbReference type="PANTHER" id="PTHR43335">
    <property type="entry name" value="ABC TRANSPORTER, ATP-BINDING PROTEIN"/>
    <property type="match status" value="1"/>
</dbReference>
<dbReference type="SMART" id="SM00382">
    <property type="entry name" value="AAA"/>
    <property type="match status" value="1"/>
</dbReference>
<dbReference type="InterPro" id="IPR019864">
    <property type="entry name" value="Motility-assoc_ABC_GldA"/>
</dbReference>
<evidence type="ECO:0000313" key="7">
    <source>
        <dbReference type="Proteomes" id="UP001348817"/>
    </source>
</evidence>
<evidence type="ECO:0000256" key="2">
    <source>
        <dbReference type="ARBA" id="ARBA00022448"/>
    </source>
</evidence>
<dbReference type="InterPro" id="IPR003439">
    <property type="entry name" value="ABC_transporter-like_ATP-bd"/>
</dbReference>
<proteinExistence type="inferred from homology"/>
<name>A0AAU9CIM4_9BACT</name>
<keyword evidence="3" id="KW-0547">Nucleotide-binding</keyword>
<protein>
    <submittedName>
        <fullName evidence="6">Gliding motility-associated ABC transporter ATP-binding subunit GldA</fullName>
    </submittedName>
</protein>
<dbReference type="PANTHER" id="PTHR43335:SF4">
    <property type="entry name" value="ABC TRANSPORTER, ATP-BINDING PROTEIN"/>
    <property type="match status" value="1"/>
</dbReference>
<dbReference type="InterPro" id="IPR003593">
    <property type="entry name" value="AAA+_ATPase"/>
</dbReference>
<dbReference type="GO" id="GO:0005524">
    <property type="term" value="F:ATP binding"/>
    <property type="evidence" value="ECO:0007669"/>
    <property type="project" value="UniProtKB-KW"/>
</dbReference>
<keyword evidence="4 6" id="KW-0067">ATP-binding</keyword>
<dbReference type="Gene3D" id="3.40.50.300">
    <property type="entry name" value="P-loop containing nucleotide triphosphate hydrolases"/>
    <property type="match status" value="1"/>
</dbReference>
<organism evidence="6 7">
    <name type="scientific">Fulvitalea axinellae</name>
    <dbReference type="NCBI Taxonomy" id="1182444"/>
    <lineage>
        <taxon>Bacteria</taxon>
        <taxon>Pseudomonadati</taxon>
        <taxon>Bacteroidota</taxon>
        <taxon>Cytophagia</taxon>
        <taxon>Cytophagales</taxon>
        <taxon>Persicobacteraceae</taxon>
        <taxon>Fulvitalea</taxon>
    </lineage>
</organism>
<dbReference type="Pfam" id="PF00005">
    <property type="entry name" value="ABC_tran"/>
    <property type="match status" value="1"/>
</dbReference>
<feature type="domain" description="ABC transporter" evidence="5">
    <location>
        <begin position="10"/>
        <end position="239"/>
    </location>
</feature>
<dbReference type="NCBIfam" id="TIGR03522">
    <property type="entry name" value="GldA_ABC_ATP"/>
    <property type="match status" value="1"/>
</dbReference>
<dbReference type="EMBL" id="AP025314">
    <property type="protein sequence ID" value="BDD09928.1"/>
    <property type="molecule type" value="Genomic_DNA"/>
</dbReference>
<evidence type="ECO:0000256" key="1">
    <source>
        <dbReference type="ARBA" id="ARBA00005417"/>
    </source>
</evidence>
<dbReference type="GO" id="GO:0016887">
    <property type="term" value="F:ATP hydrolysis activity"/>
    <property type="evidence" value="ECO:0007669"/>
    <property type="project" value="InterPro"/>
</dbReference>
<dbReference type="KEGG" id="fax:FUAX_23600"/>
<dbReference type="InterPro" id="IPR025302">
    <property type="entry name" value="DrrA1/2-like_C"/>
</dbReference>
<sequence>MTQNNPTSSIEVIGITKIYGSQTAVNNVSFNAQKGEVLGFLGPNGAGKSTTMKISTGYVSPTKGTVMVCGYDIQQAPVEAKRHIGYLPENNPLYYDMYVREYLAFAGSVHSLKGQNLNKQVKKVIGLCGLGREQNKKIGMLSKGYKQRVGLAQALIHDPSVLILDEPTTGLDPNQLSEIRSLIKDISTDKTVILSTHIMQEVEAMCDRTVIINRGKIVADQSIAELKGSFGAKRYTVEFTSEVNLDKLRSISPEISAESIGERTFNISSASLQDIREMIFDFAVANGTKLIGLTEEPNSMEDIFRRLTDRKESQSN</sequence>